<dbReference type="InterPro" id="IPR029044">
    <property type="entry name" value="Nucleotide-diphossugar_trans"/>
</dbReference>
<dbReference type="AlphaFoldDB" id="H8ZRZ3"/>
<dbReference type="PANTHER" id="PTHR22916:SF3">
    <property type="entry name" value="UDP-GLCNAC:BETAGAL BETA-1,3-N-ACETYLGLUCOSAMINYLTRANSFERASE-LIKE PROTEIN 1"/>
    <property type="match status" value="1"/>
</dbReference>
<feature type="domain" description="Glycosyltransferase 2-like" evidence="1">
    <location>
        <begin position="9"/>
        <end position="171"/>
    </location>
</feature>
<protein>
    <submittedName>
        <fullName evidence="2">RhtB</fullName>
    </submittedName>
</protein>
<dbReference type="CDD" id="cd00761">
    <property type="entry name" value="Glyco_tranf_GTA_type"/>
    <property type="match status" value="1"/>
</dbReference>
<organism evidence="2">
    <name type="scientific">Pasteurella multocida</name>
    <dbReference type="NCBI Taxonomy" id="747"/>
    <lineage>
        <taxon>Bacteria</taxon>
        <taxon>Pseudomonadati</taxon>
        <taxon>Pseudomonadota</taxon>
        <taxon>Gammaproteobacteria</taxon>
        <taxon>Pasteurellales</taxon>
        <taxon>Pasteurellaceae</taxon>
        <taxon>Pasteurella</taxon>
    </lineage>
</organism>
<dbReference type="InterPro" id="IPR001173">
    <property type="entry name" value="Glyco_trans_2-like"/>
</dbReference>
<dbReference type="SUPFAM" id="SSF53448">
    <property type="entry name" value="Nucleotide-diphospho-sugar transferases"/>
    <property type="match status" value="1"/>
</dbReference>
<dbReference type="Gene3D" id="3.90.550.10">
    <property type="entry name" value="Spore Coat Polysaccharide Biosynthesis Protein SpsA, Chain A"/>
    <property type="match status" value="1"/>
</dbReference>
<reference evidence="2" key="1">
    <citation type="journal article" date="2012" name="Glycobiology">
        <title>Characterization of the lipopolysaccharide from Pasteurella multocida Heddleston serovar 9: Identification of a proposed bi-functional dTDP-3-acetamido-3,6-dideoxy-alpha-D-glucose biosynthesis enzyme.</title>
        <authorList>
            <person name="Harper M."/>
            <person name="St Michael F."/>
            <person name="Vinogradov E."/>
            <person name="John M."/>
            <person name="Boyce J.D."/>
            <person name="Adler B."/>
            <person name="Cox A.D."/>
        </authorList>
    </citation>
    <scope>NUCLEOTIDE SEQUENCE</scope>
    <source>
        <strain evidence="2">P2095</strain>
    </source>
</reference>
<dbReference type="PANTHER" id="PTHR22916">
    <property type="entry name" value="GLYCOSYLTRANSFERASE"/>
    <property type="match status" value="1"/>
</dbReference>
<sequence>MFMSEIAISILVPIYNGEEYIHSLLDSILKQSFKEFEVIFIDDYSTDNSCELIKNLVGHDARFKIYTPPKKGGNAVSGLKYGLEFCTGKYFFYMSQDDLLDIGLLEKLFYQAERTRADAVVPNMEWFIENGTNNIRIIPPNVDLTVENPYAQELSGYEAFLLAIGWNIHGFYLRRTELLKRIGYDDSFLTGCEYNSRVYFYFCEKVVFCDSTFYYRQDNPNALTKYFKPHMLDDIYGYIKLLSFMKINNVDTKVVSEWHRYTARLFHLYRNKTEENFSKLSLDDRELTRAKMSELRWKFILFSLRNFRFKYIMTSFFHSFIRPWKIK</sequence>
<dbReference type="GO" id="GO:0016758">
    <property type="term" value="F:hexosyltransferase activity"/>
    <property type="evidence" value="ECO:0007669"/>
    <property type="project" value="UniProtKB-ARBA"/>
</dbReference>
<gene>
    <name evidence="2" type="primary">rhtB</name>
</gene>
<name>H8ZRZ3_PASMD</name>
<accession>H8ZRZ3</accession>
<evidence type="ECO:0000313" key="2">
    <source>
        <dbReference type="EMBL" id="AFC34898.1"/>
    </source>
</evidence>
<dbReference type="Pfam" id="PF00535">
    <property type="entry name" value="Glycos_transf_2"/>
    <property type="match status" value="1"/>
</dbReference>
<proteinExistence type="predicted"/>
<evidence type="ECO:0000259" key="1">
    <source>
        <dbReference type="Pfam" id="PF00535"/>
    </source>
</evidence>
<dbReference type="EMBL" id="JN571483">
    <property type="protein sequence ID" value="AFC34898.1"/>
    <property type="molecule type" value="Genomic_DNA"/>
</dbReference>